<name>A0A7Y6UM76_9HYPH</name>
<comment type="caution">
    <text evidence="4">The sequence shown here is derived from an EMBL/GenBank/DDBJ whole genome shotgun (WGS) entry which is preliminary data.</text>
</comment>
<dbReference type="CDD" id="cd01465">
    <property type="entry name" value="vWA_subgroup"/>
    <property type="match status" value="1"/>
</dbReference>
<dbReference type="PANTHER" id="PTHR10579">
    <property type="entry name" value="CALCIUM-ACTIVATED CHLORIDE CHANNEL REGULATOR"/>
    <property type="match status" value="1"/>
</dbReference>
<sequence>MIMTDEFDKLSGRTAPKSSNEARARALAAAMQAFDETQESLTGTQGSVPPVRQSSIFNRIWSPIMNRKLLAGSALATLLVVPAAAFLTLELTRNTTLPGDIGTEIAVKEAPKPKASPLQKPSSTTTSADETLATAKKLEVPGSPEPADTEAKAQATANASDAARSLARAREQKTVEVQSAPQAASPAPAAEAEADVLANQLMSDSAAPLSAEGGAQGRMTYLPAPVIAQEIQPAAQENRERFQKADSNPVKSVATDPVSTFSVDVDTASYAFVRRSLMEGQMPDRDAVRVEEMVNYFPYDWPRPASAAEPFKATVTVMPTPWNGGTRLMHVAIKGYDVVPAEAPRANLVFLIDVSGSMDEPDKLPLLKGAFRLLVEKLKPEDTVSIVTYAGNAGTVLEPTAVKDKAKILSAIDTLQPGGSTAGAEGIDAAYRLAEKAFVKGGVNRVMLATDGDFNVGPASDDELKQMIEANRKSGIFLSVLGFGRGNYNDALMQTIAQNGNGTAAYIDTLAEAQKTLVEEAGSSLFPIAKDVKLQVEFNPAAIAEYRLIGYETRALRREDFNNDKVDAGDIGSGPSVTAIYEVTPKGSPAVLNDDLRYKAGEKPAGDVTANAGELAFLKIRYKKPDGDRSELITAPVSEANAVPSLADAPNDVRFSVAVAAFGQKLSGVTAVSDYSYDAVIDLAAAAKGADSFGYRSEFVNLVRLTKGLSGGGSSAN</sequence>
<feature type="compositionally biased region" description="Basic and acidic residues" evidence="1">
    <location>
        <begin position="1"/>
        <end position="11"/>
    </location>
</feature>
<keyword evidence="2" id="KW-0472">Membrane</keyword>
<dbReference type="PANTHER" id="PTHR10579:SF43">
    <property type="entry name" value="ZINC FINGER (C3HC4-TYPE RING FINGER) FAMILY PROTEIN"/>
    <property type="match status" value="1"/>
</dbReference>
<dbReference type="InterPro" id="IPR002035">
    <property type="entry name" value="VWF_A"/>
</dbReference>
<dbReference type="InterPro" id="IPR051266">
    <property type="entry name" value="CLCR"/>
</dbReference>
<dbReference type="AlphaFoldDB" id="A0A7Y6UM76"/>
<evidence type="ECO:0000313" key="5">
    <source>
        <dbReference type="Proteomes" id="UP000520198"/>
    </source>
</evidence>
<feature type="compositionally biased region" description="Low complexity" evidence="1">
    <location>
        <begin position="178"/>
        <end position="191"/>
    </location>
</feature>
<dbReference type="Pfam" id="PF12034">
    <property type="entry name" value="YfbK_C"/>
    <property type="match status" value="1"/>
</dbReference>
<dbReference type="InterPro" id="IPR021908">
    <property type="entry name" value="YfbK_C"/>
</dbReference>
<keyword evidence="2" id="KW-0812">Transmembrane</keyword>
<proteinExistence type="predicted"/>
<dbReference type="Pfam" id="PF12450">
    <property type="entry name" value="vWF_A"/>
    <property type="match status" value="1"/>
</dbReference>
<feature type="domain" description="VWFA" evidence="3">
    <location>
        <begin position="347"/>
        <end position="525"/>
    </location>
</feature>
<evidence type="ECO:0000256" key="2">
    <source>
        <dbReference type="SAM" id="Phobius"/>
    </source>
</evidence>
<evidence type="ECO:0000256" key="1">
    <source>
        <dbReference type="SAM" id="MobiDB-lite"/>
    </source>
</evidence>
<feature type="region of interest" description="Disordered" evidence="1">
    <location>
        <begin position="1"/>
        <end position="20"/>
    </location>
</feature>
<dbReference type="InterPro" id="IPR022156">
    <property type="entry name" value="Uncharacterised_YfbK_N"/>
</dbReference>
<reference evidence="4 5" key="1">
    <citation type="submission" date="2020-06" db="EMBL/GenBank/DDBJ databases">
        <authorList>
            <person name="Grouzdev D.S."/>
        </authorList>
    </citation>
    <scope>NUCLEOTIDE SEQUENCE [LARGE SCALE GENOMIC DNA]</scope>
    <source>
        <strain evidence="4 5">HO-A22</strain>
    </source>
</reference>
<evidence type="ECO:0000313" key="4">
    <source>
        <dbReference type="EMBL" id="NVD38880.1"/>
    </source>
</evidence>
<organism evidence="4 5">
    <name type="scientific">Ensifer oleiphilus</name>
    <dbReference type="NCBI Taxonomy" id="2742698"/>
    <lineage>
        <taxon>Bacteria</taxon>
        <taxon>Pseudomonadati</taxon>
        <taxon>Pseudomonadota</taxon>
        <taxon>Alphaproteobacteria</taxon>
        <taxon>Hyphomicrobiales</taxon>
        <taxon>Rhizobiaceae</taxon>
        <taxon>Sinorhizobium/Ensifer group</taxon>
        <taxon>Ensifer</taxon>
    </lineage>
</organism>
<keyword evidence="5" id="KW-1185">Reference proteome</keyword>
<dbReference type="SUPFAM" id="SSF53300">
    <property type="entry name" value="vWA-like"/>
    <property type="match status" value="1"/>
</dbReference>
<feature type="region of interest" description="Disordered" evidence="1">
    <location>
        <begin position="108"/>
        <end position="192"/>
    </location>
</feature>
<feature type="transmembrane region" description="Helical" evidence="2">
    <location>
        <begin position="69"/>
        <end position="89"/>
    </location>
</feature>
<protein>
    <submittedName>
        <fullName evidence="4">VWA domain-containing protein</fullName>
    </submittedName>
</protein>
<dbReference type="Gene3D" id="3.40.50.410">
    <property type="entry name" value="von Willebrand factor, type A domain"/>
    <property type="match status" value="1"/>
</dbReference>
<feature type="compositionally biased region" description="Polar residues" evidence="1">
    <location>
        <begin position="119"/>
        <end position="129"/>
    </location>
</feature>
<dbReference type="EMBL" id="JABWDU010000002">
    <property type="protein sequence ID" value="NVD38880.1"/>
    <property type="molecule type" value="Genomic_DNA"/>
</dbReference>
<dbReference type="Pfam" id="PF00092">
    <property type="entry name" value="VWA"/>
    <property type="match status" value="1"/>
</dbReference>
<dbReference type="SMART" id="SM00327">
    <property type="entry name" value="VWA"/>
    <property type="match status" value="1"/>
</dbReference>
<feature type="compositionally biased region" description="Low complexity" evidence="1">
    <location>
        <begin position="152"/>
        <end position="166"/>
    </location>
</feature>
<dbReference type="Proteomes" id="UP000520198">
    <property type="component" value="Unassembled WGS sequence"/>
</dbReference>
<gene>
    <name evidence="4" type="ORF">HT585_08440</name>
</gene>
<evidence type="ECO:0000259" key="3">
    <source>
        <dbReference type="PROSITE" id="PS50234"/>
    </source>
</evidence>
<dbReference type="PROSITE" id="PS50234">
    <property type="entry name" value="VWFA"/>
    <property type="match status" value="1"/>
</dbReference>
<keyword evidence="2" id="KW-1133">Transmembrane helix</keyword>
<accession>A0A7Y6UM76</accession>
<dbReference type="InterPro" id="IPR036465">
    <property type="entry name" value="vWFA_dom_sf"/>
</dbReference>